<feature type="transmembrane region" description="Helical" evidence="1">
    <location>
        <begin position="16"/>
        <end position="37"/>
    </location>
</feature>
<keyword evidence="1" id="KW-0472">Membrane</keyword>
<keyword evidence="3" id="KW-1185">Reference proteome</keyword>
<feature type="transmembrane region" description="Helical" evidence="1">
    <location>
        <begin position="168"/>
        <end position="189"/>
    </location>
</feature>
<dbReference type="Proteomes" id="UP001162131">
    <property type="component" value="Unassembled WGS sequence"/>
</dbReference>
<sequence length="270" mass="30163">MIIVQGTLVTLQALKLGIWVSLLVGVLTLGCACDEIIPSFAVSIIPFIIALTIVPILIHVFLNFLSQGANLFAKPILLFWAYAISVSLIVFTILGSLSLDGVLNLSLTIVFSPLWFALACFFLFSVFIAEVLVENDYKRVSVLLFTWTIALYIFSFMWMGHITNKSPGIFAFVLTPIYVANLIHIIMYVNELVNMKRTLGTVNINTQELLCILMLPCFAALLMVKIYTAPWIPALTLVGQFAAVLIFCFYKDAQSIWVRNDNKNSYETIS</sequence>
<proteinExistence type="predicted"/>
<evidence type="ECO:0000313" key="2">
    <source>
        <dbReference type="EMBL" id="CAG9333765.1"/>
    </source>
</evidence>
<organism evidence="2 3">
    <name type="scientific">Blepharisma stoltei</name>
    <dbReference type="NCBI Taxonomy" id="1481888"/>
    <lineage>
        <taxon>Eukaryota</taxon>
        <taxon>Sar</taxon>
        <taxon>Alveolata</taxon>
        <taxon>Ciliophora</taxon>
        <taxon>Postciliodesmatophora</taxon>
        <taxon>Heterotrichea</taxon>
        <taxon>Heterotrichida</taxon>
        <taxon>Blepharismidae</taxon>
        <taxon>Blepharisma</taxon>
    </lineage>
</organism>
<keyword evidence="1" id="KW-1133">Transmembrane helix</keyword>
<reference evidence="2" key="1">
    <citation type="submission" date="2021-09" db="EMBL/GenBank/DDBJ databases">
        <authorList>
            <consortium name="AG Swart"/>
            <person name="Singh M."/>
            <person name="Singh A."/>
            <person name="Seah K."/>
            <person name="Emmerich C."/>
        </authorList>
    </citation>
    <scope>NUCLEOTIDE SEQUENCE</scope>
    <source>
        <strain evidence="2">ATCC30299</strain>
    </source>
</reference>
<gene>
    <name evidence="2" type="ORF">BSTOLATCC_MIC59581</name>
</gene>
<comment type="caution">
    <text evidence="2">The sequence shown here is derived from an EMBL/GenBank/DDBJ whole genome shotgun (WGS) entry which is preliminary data.</text>
</comment>
<feature type="transmembrane region" description="Helical" evidence="1">
    <location>
        <begin position="105"/>
        <end position="128"/>
    </location>
</feature>
<feature type="transmembrane region" description="Helical" evidence="1">
    <location>
        <begin position="77"/>
        <end position="99"/>
    </location>
</feature>
<evidence type="ECO:0000256" key="1">
    <source>
        <dbReference type="SAM" id="Phobius"/>
    </source>
</evidence>
<feature type="transmembrane region" description="Helical" evidence="1">
    <location>
        <begin position="140"/>
        <end position="162"/>
    </location>
</feature>
<keyword evidence="1" id="KW-0812">Transmembrane</keyword>
<evidence type="ECO:0000313" key="3">
    <source>
        <dbReference type="Proteomes" id="UP001162131"/>
    </source>
</evidence>
<feature type="transmembrane region" description="Helical" evidence="1">
    <location>
        <begin position="232"/>
        <end position="250"/>
    </location>
</feature>
<dbReference type="EMBL" id="CAJZBQ010000057">
    <property type="protein sequence ID" value="CAG9333765.1"/>
    <property type="molecule type" value="Genomic_DNA"/>
</dbReference>
<feature type="transmembrane region" description="Helical" evidence="1">
    <location>
        <begin position="209"/>
        <end position="226"/>
    </location>
</feature>
<feature type="transmembrane region" description="Helical" evidence="1">
    <location>
        <begin position="43"/>
        <end position="65"/>
    </location>
</feature>
<protein>
    <submittedName>
        <fullName evidence="2">Uncharacterized protein</fullName>
    </submittedName>
</protein>
<dbReference type="AlphaFoldDB" id="A0AAU9K9Z4"/>
<accession>A0AAU9K9Z4</accession>
<name>A0AAU9K9Z4_9CILI</name>